<accession>E8UA46</accession>
<dbReference type="HOGENOM" id="CLU_1608149_0_0_0"/>
<evidence type="ECO:0000313" key="3">
    <source>
        <dbReference type="EMBL" id="ADV67935.1"/>
    </source>
</evidence>
<organism evidence="3 4">
    <name type="scientific">Deinococcus maricopensis (strain DSM 21211 / LMG 22137 / NRRL B-23946 / LB-34)</name>
    <dbReference type="NCBI Taxonomy" id="709986"/>
    <lineage>
        <taxon>Bacteria</taxon>
        <taxon>Thermotogati</taxon>
        <taxon>Deinococcota</taxon>
        <taxon>Deinococci</taxon>
        <taxon>Deinococcales</taxon>
        <taxon>Deinococcaceae</taxon>
        <taxon>Deinococcus</taxon>
    </lineage>
</organism>
<evidence type="ECO:0000256" key="1">
    <source>
        <dbReference type="SAM" id="Phobius"/>
    </source>
</evidence>
<keyword evidence="4" id="KW-1185">Reference proteome</keyword>
<dbReference type="Pfam" id="PF10882">
    <property type="entry name" value="bPH_5"/>
    <property type="match status" value="1"/>
</dbReference>
<protein>
    <recommendedName>
        <fullName evidence="2">Bacterial Pleckstrin homology domain-containing protein</fullName>
    </recommendedName>
</protein>
<feature type="domain" description="Bacterial Pleckstrin homology" evidence="2">
    <location>
        <begin position="57"/>
        <end position="152"/>
    </location>
</feature>
<proteinExistence type="predicted"/>
<keyword evidence="1" id="KW-0812">Transmembrane</keyword>
<sequence length="165" mass="17704" precursor="true">MRYPPVPIPTRAAQWIAALLIGASLFATQRGFPSAWITVLALAAMCAAFLLPGARLDYRVEGRHLIVQTVFKRHTFPLRGARASVVKVDGALRTFGWSGLNGHLGRYAVTGLGPVEVYASTLRGSLLLLSLPGRPPLLLSPQDADRMALDLNGEPTPAPEDAARP</sequence>
<keyword evidence="1" id="KW-1133">Transmembrane helix</keyword>
<dbReference type="AlphaFoldDB" id="E8UA46"/>
<dbReference type="EMBL" id="CP002454">
    <property type="protein sequence ID" value="ADV67935.1"/>
    <property type="molecule type" value="Genomic_DNA"/>
</dbReference>
<keyword evidence="1" id="KW-0472">Membrane</keyword>
<dbReference type="RefSeq" id="WP_013557440.1">
    <property type="nucleotide sequence ID" value="NC_014958.1"/>
</dbReference>
<name>E8UA46_DEIML</name>
<dbReference type="Proteomes" id="UP000008635">
    <property type="component" value="Chromosome"/>
</dbReference>
<dbReference type="InterPro" id="IPR027783">
    <property type="entry name" value="Bacterial_PH-related"/>
</dbReference>
<reference evidence="4" key="2">
    <citation type="submission" date="2011-01" db="EMBL/GenBank/DDBJ databases">
        <title>The complete genome of Deinococcus maricopensis DSM 21211.</title>
        <authorList>
            <consortium name="US DOE Joint Genome Institute (JGI-PGF)"/>
            <person name="Lucas S."/>
            <person name="Copeland A."/>
            <person name="Lapidus A."/>
            <person name="Goodwin L."/>
            <person name="Pitluck S."/>
            <person name="Kyrpides N."/>
            <person name="Mavromatis K."/>
            <person name="Pagani I."/>
            <person name="Ivanova N."/>
            <person name="Ovchinnikova G."/>
            <person name="Zeytun A."/>
            <person name="Detter J.C."/>
            <person name="Han C."/>
            <person name="Land M."/>
            <person name="Hauser L."/>
            <person name="Markowitz V."/>
            <person name="Cheng J.-F."/>
            <person name="Hugenholtz P."/>
            <person name="Woyke T."/>
            <person name="Wu D."/>
            <person name="Pukall R."/>
            <person name="Gehrich-Schroeter G."/>
            <person name="Brambilla E."/>
            <person name="Klenk H.-P."/>
            <person name="Eisen J.A."/>
        </authorList>
    </citation>
    <scope>NUCLEOTIDE SEQUENCE [LARGE SCALE GENOMIC DNA]</scope>
    <source>
        <strain evidence="4">DSM 21211 / LMG 22137 / NRRL B-23946 / LB-34</strain>
    </source>
</reference>
<gene>
    <name evidence="3" type="ordered locus">Deima_2297</name>
</gene>
<reference evidence="3 4" key="1">
    <citation type="journal article" date="2011" name="Stand. Genomic Sci.">
        <title>Complete genome sequence of Deinococcus maricopensis type strain (LB-34).</title>
        <authorList>
            <person name="Pukall R."/>
            <person name="Zeytun A."/>
            <person name="Lucas S."/>
            <person name="Lapidus A."/>
            <person name="Hammon N."/>
            <person name="Deshpande S."/>
            <person name="Nolan M."/>
            <person name="Cheng J.F."/>
            <person name="Pitluck S."/>
            <person name="Liolios K."/>
            <person name="Pagani I."/>
            <person name="Mikhailova N."/>
            <person name="Ivanova N."/>
            <person name="Mavromatis K."/>
            <person name="Pati A."/>
            <person name="Tapia R."/>
            <person name="Han C."/>
            <person name="Goodwin L."/>
            <person name="Chen A."/>
            <person name="Palaniappan K."/>
            <person name="Land M."/>
            <person name="Hauser L."/>
            <person name="Chang Y.J."/>
            <person name="Jeffries C.D."/>
            <person name="Brambilla E.M."/>
            <person name="Rohde M."/>
            <person name="Goker M."/>
            <person name="Detter J.C."/>
            <person name="Woyke T."/>
            <person name="Bristow J."/>
            <person name="Eisen J.A."/>
            <person name="Markowitz V."/>
            <person name="Hugenholtz P."/>
            <person name="Kyrpides N.C."/>
            <person name="Klenk H.P."/>
        </authorList>
    </citation>
    <scope>NUCLEOTIDE SEQUENCE [LARGE SCALE GENOMIC DNA]</scope>
    <source>
        <strain evidence="4">DSM 21211 / LMG 22137 / NRRL B-23946 / LB-34</strain>
    </source>
</reference>
<evidence type="ECO:0000259" key="2">
    <source>
        <dbReference type="Pfam" id="PF10882"/>
    </source>
</evidence>
<feature type="transmembrane region" description="Helical" evidence="1">
    <location>
        <begin position="35"/>
        <end position="54"/>
    </location>
</feature>
<evidence type="ECO:0000313" key="4">
    <source>
        <dbReference type="Proteomes" id="UP000008635"/>
    </source>
</evidence>
<dbReference type="KEGG" id="dmr:Deima_2297"/>